<sequence>MTPPIEAIWRLEARRLTGALLRAGADLALAEDCAQDALVAAMQHWPAEGWPERPGAWLMTAAKHRLLDRMRRAQMAAREQQALGDDADARAAHLAPDPLDLLLADEADEVGDDALRLMFIACHPKLAREAQWALTLRLVAGLTVAEIARALFAKEATIAQRITRAKAQLAGEPFELPQASERAARLDAVCTVLYLMFNEGYVASSGAEWTRPTLCHEALRLARHLAALLPTEADAQALQALMELQASRLPARTDALGRPVLLLEQDRRRWDRLLVRRGLAALARCRSLNAMRSEEPSTLTLQAELAAVHARATHAEDTDWPHLLRLYDALLALQPSPVVALNRAVALSHAIGPAQALPLVEALPLAGYP</sequence>
<proteinExistence type="predicted"/>
<dbReference type="InterPro" id="IPR036388">
    <property type="entry name" value="WH-like_DNA-bd_sf"/>
</dbReference>
<dbReference type="EMBL" id="MLJW01000152">
    <property type="protein sequence ID" value="OIQ96220.1"/>
    <property type="molecule type" value="Genomic_DNA"/>
</dbReference>
<name>A0A1J5RVW0_9ZZZZ</name>
<feature type="domain" description="RNA polymerase sigma-70 region 2" evidence="1">
    <location>
        <begin position="12"/>
        <end position="74"/>
    </location>
</feature>
<feature type="domain" description="RNA polymerase sigma factor 70 region 4 type 2" evidence="2">
    <location>
        <begin position="118"/>
        <end position="169"/>
    </location>
</feature>
<comment type="caution">
    <text evidence="4">The sequence shown here is derived from an EMBL/GenBank/DDBJ whole genome shotgun (WGS) entry which is preliminary data.</text>
</comment>
<dbReference type="Gene3D" id="1.10.10.10">
    <property type="entry name" value="Winged helix-like DNA-binding domain superfamily/Winged helix DNA-binding domain"/>
    <property type="match status" value="1"/>
</dbReference>
<organism evidence="4">
    <name type="scientific">mine drainage metagenome</name>
    <dbReference type="NCBI Taxonomy" id="410659"/>
    <lineage>
        <taxon>unclassified sequences</taxon>
        <taxon>metagenomes</taxon>
        <taxon>ecological metagenomes</taxon>
    </lineage>
</organism>
<dbReference type="AlphaFoldDB" id="A0A1J5RVW0"/>
<dbReference type="PANTHER" id="PTHR47756:SF1">
    <property type="entry name" value="BLL0085 PROTEIN"/>
    <property type="match status" value="1"/>
</dbReference>
<dbReference type="InterPro" id="IPR013325">
    <property type="entry name" value="RNA_pol_sigma_r2"/>
</dbReference>
<dbReference type="InterPro" id="IPR013324">
    <property type="entry name" value="RNA_pol_sigma_r3/r4-like"/>
</dbReference>
<dbReference type="Gene3D" id="1.10.1740.10">
    <property type="match status" value="1"/>
</dbReference>
<evidence type="ECO:0000259" key="1">
    <source>
        <dbReference type="Pfam" id="PF04542"/>
    </source>
</evidence>
<evidence type="ECO:0000259" key="2">
    <source>
        <dbReference type="Pfam" id="PF08281"/>
    </source>
</evidence>
<gene>
    <name evidence="4" type="ORF">GALL_217370</name>
</gene>
<dbReference type="InterPro" id="IPR007627">
    <property type="entry name" value="RNA_pol_sigma70_r2"/>
</dbReference>
<dbReference type="Pfam" id="PF08281">
    <property type="entry name" value="Sigma70_r4_2"/>
    <property type="match status" value="1"/>
</dbReference>
<dbReference type="Pfam" id="PF20239">
    <property type="entry name" value="DUF6596"/>
    <property type="match status" value="1"/>
</dbReference>
<dbReference type="GO" id="GO:0003677">
    <property type="term" value="F:DNA binding"/>
    <property type="evidence" value="ECO:0007669"/>
    <property type="project" value="InterPro"/>
</dbReference>
<evidence type="ECO:0000313" key="4">
    <source>
        <dbReference type="EMBL" id="OIQ96220.1"/>
    </source>
</evidence>
<dbReference type="SUPFAM" id="SSF88946">
    <property type="entry name" value="Sigma2 domain of RNA polymerase sigma factors"/>
    <property type="match status" value="1"/>
</dbReference>
<dbReference type="GO" id="GO:0006352">
    <property type="term" value="P:DNA-templated transcription initiation"/>
    <property type="evidence" value="ECO:0007669"/>
    <property type="project" value="InterPro"/>
</dbReference>
<accession>A0A1J5RVW0</accession>
<feature type="domain" description="DUF6596" evidence="3">
    <location>
        <begin position="185"/>
        <end position="285"/>
    </location>
</feature>
<evidence type="ECO:0000259" key="3">
    <source>
        <dbReference type="Pfam" id="PF20239"/>
    </source>
</evidence>
<dbReference type="GO" id="GO:0016987">
    <property type="term" value="F:sigma factor activity"/>
    <property type="evidence" value="ECO:0007669"/>
    <property type="project" value="InterPro"/>
</dbReference>
<dbReference type="Pfam" id="PF04542">
    <property type="entry name" value="Sigma70_r2"/>
    <property type="match status" value="1"/>
</dbReference>
<dbReference type="InterPro" id="IPR013249">
    <property type="entry name" value="RNA_pol_sigma70_r4_t2"/>
</dbReference>
<protein>
    <submittedName>
        <fullName evidence="4">RNA polymerase sigma factor</fullName>
    </submittedName>
</protein>
<dbReference type="PANTHER" id="PTHR47756">
    <property type="entry name" value="BLL6612 PROTEIN-RELATED"/>
    <property type="match status" value="1"/>
</dbReference>
<dbReference type="SUPFAM" id="SSF88659">
    <property type="entry name" value="Sigma3 and sigma4 domains of RNA polymerase sigma factors"/>
    <property type="match status" value="1"/>
</dbReference>
<dbReference type="InterPro" id="IPR046531">
    <property type="entry name" value="DUF6596"/>
</dbReference>
<reference evidence="4" key="1">
    <citation type="submission" date="2016-10" db="EMBL/GenBank/DDBJ databases">
        <title>Sequence of Gallionella enrichment culture.</title>
        <authorList>
            <person name="Poehlein A."/>
            <person name="Muehling M."/>
            <person name="Daniel R."/>
        </authorList>
    </citation>
    <scope>NUCLEOTIDE SEQUENCE</scope>
</reference>